<feature type="region of interest" description="Disordered" evidence="2">
    <location>
        <begin position="216"/>
        <end position="255"/>
    </location>
</feature>
<sequence>MGESQKWENDCEENVEKGYKSGKEEKIADDDVEVSTESKEKAGTSSEISSEVEDTSTTDMENLEDVNGSEEDTDGEDFSDNDVNASETMSHEDGREDVTESADSKQDNSCSLYSTDVIQIADEIRKADSDSNDSIQKTKYELLVLYLINLSLYKKIVKSPEEHPAHEILLRISEMLNQTIKLEKELDNDKAQETREIRNLTTNMKKNRGEDLLYVKSGKTPREKHKRKARELENKKQAKASGSIEMMVTKSSKFK</sequence>
<keyword evidence="4" id="KW-1185">Reference proteome</keyword>
<keyword evidence="1" id="KW-0175">Coiled coil</keyword>
<dbReference type="HOGENOM" id="CLU_1090609_0_0_1"/>
<feature type="coiled-coil region" evidence="1">
    <location>
        <begin position="172"/>
        <end position="210"/>
    </location>
</feature>
<evidence type="ECO:0000256" key="2">
    <source>
        <dbReference type="SAM" id="MobiDB-lite"/>
    </source>
</evidence>
<dbReference type="EMBL" id="ATCN01000611">
    <property type="protein sequence ID" value="EPR78691.1"/>
    <property type="molecule type" value="Genomic_DNA"/>
</dbReference>
<dbReference type="AlphaFoldDB" id="S7W7B1"/>
<gene>
    <name evidence="3" type="ORF">SLOPH_1723</name>
</gene>
<feature type="compositionally biased region" description="Basic and acidic residues" evidence="2">
    <location>
        <begin position="89"/>
        <end position="106"/>
    </location>
</feature>
<evidence type="ECO:0000256" key="1">
    <source>
        <dbReference type="SAM" id="Coils"/>
    </source>
</evidence>
<accession>S7W7B1</accession>
<evidence type="ECO:0000313" key="3">
    <source>
        <dbReference type="EMBL" id="EPR78691.1"/>
    </source>
</evidence>
<comment type="caution">
    <text evidence="3">The sequence shown here is derived from an EMBL/GenBank/DDBJ whole genome shotgun (WGS) entry which is preliminary data.</text>
</comment>
<dbReference type="VEuPathDB" id="MicrosporidiaDB:SLOPH_1723"/>
<name>S7W7B1_SPRLO</name>
<organism evidence="3 4">
    <name type="scientific">Spraguea lophii (strain 42_110)</name>
    <name type="common">Microsporidian parasite</name>
    <dbReference type="NCBI Taxonomy" id="1358809"/>
    <lineage>
        <taxon>Eukaryota</taxon>
        <taxon>Fungi</taxon>
        <taxon>Fungi incertae sedis</taxon>
        <taxon>Microsporidia</taxon>
        <taxon>Spragueidae</taxon>
        <taxon>Spraguea</taxon>
    </lineage>
</organism>
<proteinExistence type="predicted"/>
<feature type="region of interest" description="Disordered" evidence="2">
    <location>
        <begin position="1"/>
        <end position="110"/>
    </location>
</feature>
<evidence type="ECO:0000313" key="4">
    <source>
        <dbReference type="Proteomes" id="UP000014978"/>
    </source>
</evidence>
<protein>
    <submittedName>
        <fullName evidence="3">Uncharacterized protein</fullName>
    </submittedName>
</protein>
<feature type="compositionally biased region" description="Basic and acidic residues" evidence="2">
    <location>
        <begin position="1"/>
        <end position="26"/>
    </location>
</feature>
<reference evidence="4" key="1">
    <citation type="journal article" date="2013" name="PLoS Genet.">
        <title>The genome of Spraguea lophii and the basis of host-microsporidian interactions.</title>
        <authorList>
            <person name="Campbell S.E."/>
            <person name="Williams T.A."/>
            <person name="Yousuf A."/>
            <person name="Soanes D.M."/>
            <person name="Paszkiewicz K.H."/>
            <person name="Williams B.A.P."/>
        </authorList>
    </citation>
    <scope>NUCLEOTIDE SEQUENCE [LARGE SCALE GENOMIC DNA]</scope>
    <source>
        <strain evidence="4">42_110</strain>
    </source>
</reference>
<feature type="compositionally biased region" description="Acidic residues" evidence="2">
    <location>
        <begin position="50"/>
        <end position="80"/>
    </location>
</feature>
<dbReference type="Proteomes" id="UP000014978">
    <property type="component" value="Unassembled WGS sequence"/>
</dbReference>
<dbReference type="InParanoid" id="S7W7B1"/>